<proteinExistence type="predicted"/>
<comment type="cofactor">
    <cofactor evidence="7">
        <name>Zn(2+)</name>
        <dbReference type="ChEBI" id="CHEBI:29105"/>
    </cofactor>
    <text evidence="7">Binds 1 zinc ion per subunit.</text>
</comment>
<feature type="binding site" evidence="7">
    <location>
        <position position="216"/>
    </location>
    <ligand>
        <name>Zn(2+)</name>
        <dbReference type="ChEBI" id="CHEBI:29105"/>
        <note>catalytic</note>
    </ligand>
</feature>
<dbReference type="SUPFAM" id="SSF69318">
    <property type="entry name" value="Integrin alpha N-terminal domain"/>
    <property type="match status" value="1"/>
</dbReference>
<evidence type="ECO:0000256" key="7">
    <source>
        <dbReference type="PROSITE-ProRule" id="PRU01211"/>
    </source>
</evidence>
<protein>
    <recommendedName>
        <fullName evidence="8">Peptidase M12A domain-containing protein</fullName>
    </recommendedName>
</protein>
<dbReference type="Pfam" id="PF01400">
    <property type="entry name" value="Astacin"/>
    <property type="match status" value="1"/>
</dbReference>
<reference evidence="9 10" key="1">
    <citation type="submission" date="2017-06" db="EMBL/GenBank/DDBJ databases">
        <title>Sequencing and comparative analysis of myxobacterial genomes.</title>
        <authorList>
            <person name="Rupp O."/>
            <person name="Goesmann A."/>
            <person name="Sogaard-Andersen L."/>
        </authorList>
    </citation>
    <scope>NUCLEOTIDE SEQUENCE [LARGE SCALE GENOMIC DNA]</scope>
    <source>
        <strain evidence="9 10">DSM 52655</strain>
    </source>
</reference>
<dbReference type="GO" id="GO:0004222">
    <property type="term" value="F:metalloendopeptidase activity"/>
    <property type="evidence" value="ECO:0007669"/>
    <property type="project" value="UniProtKB-UniRule"/>
</dbReference>
<gene>
    <name evidence="9" type="ORF">CYFUS_001560</name>
</gene>
<evidence type="ECO:0000256" key="5">
    <source>
        <dbReference type="ARBA" id="ARBA00022833"/>
    </source>
</evidence>
<dbReference type="InterPro" id="IPR024079">
    <property type="entry name" value="MetalloPept_cat_dom_sf"/>
</dbReference>
<keyword evidence="5 7" id="KW-0862">Zinc</keyword>
<dbReference type="PRINTS" id="PR00480">
    <property type="entry name" value="ASTACIN"/>
</dbReference>
<feature type="binding site" evidence="7">
    <location>
        <position position="210"/>
    </location>
    <ligand>
        <name>Zn(2+)</name>
        <dbReference type="ChEBI" id="CHEBI:29105"/>
        <note>catalytic</note>
    </ligand>
</feature>
<evidence type="ECO:0000256" key="4">
    <source>
        <dbReference type="ARBA" id="ARBA00022801"/>
    </source>
</evidence>
<evidence type="ECO:0000256" key="3">
    <source>
        <dbReference type="ARBA" id="ARBA00022729"/>
    </source>
</evidence>
<evidence type="ECO:0000259" key="8">
    <source>
        <dbReference type="PROSITE" id="PS51864"/>
    </source>
</evidence>
<dbReference type="PANTHER" id="PTHR10127:SF780">
    <property type="entry name" value="METALLOENDOPEPTIDASE"/>
    <property type="match status" value="1"/>
</dbReference>
<dbReference type="InterPro" id="IPR001506">
    <property type="entry name" value="Peptidase_M12A"/>
</dbReference>
<feature type="domain" description="Peptidase M12A" evidence="8">
    <location>
        <begin position="114"/>
        <end position="305"/>
    </location>
</feature>
<feature type="binding site" evidence="7">
    <location>
        <position position="206"/>
    </location>
    <ligand>
        <name>Zn(2+)</name>
        <dbReference type="ChEBI" id="CHEBI:29105"/>
        <note>catalytic</note>
    </ligand>
</feature>
<dbReference type="GO" id="GO:0008270">
    <property type="term" value="F:zinc ion binding"/>
    <property type="evidence" value="ECO:0007669"/>
    <property type="project" value="UniProtKB-UniRule"/>
</dbReference>
<evidence type="ECO:0000313" key="10">
    <source>
        <dbReference type="Proteomes" id="UP000217257"/>
    </source>
</evidence>
<dbReference type="InterPro" id="IPR013517">
    <property type="entry name" value="FG-GAP"/>
</dbReference>
<dbReference type="Pfam" id="PF13517">
    <property type="entry name" value="FG-GAP_3"/>
    <property type="match status" value="3"/>
</dbReference>
<sequence>MSIKTLKAVSSATCMTMAIRLLTACGHEAGQPELRPAWSDPESAWVPAHSPVLEGYVWNGARERFEAVRYADVDGMAVLEGDILLGSVEQVKAHTREVQAHGGLQPQGVRAQGVAISGLRYRWPDATVPYTIDPSLPSQFRVTDAIAHWQSKTPLRFVLRTASNAALYPNYVTFRPNNGCSSSVGMRGGQQFINLEAACSTGNTIHEIGHAIGLWHEQNREDRDSNVRILWENIQADYAYNFDQHIGDGDDVFSYDFGSIMHYGAYAFSSNGLPTIETLGGQSIGQRDGLSFADVNATIKLYSRQILANESIPSFQTWAARTRTVVTGDFNGDGRTDIAAVGADGWQALPVALSNGNGSFRVVNESIPSFQTWAAQTRMVVTGDFNGDGRTDIAAVGADGWLALPVALSNGNGSFRVVNESIPSFQTWAAQTRTVVTGDFNGDGRTDIAAVGADGWQALPVALSNGNGSFRVVNESIPSFQTWAAQTRTVVTGDFNGDGRTDIAAVGADGWQALPVALSNGNGSFRVVNESIPSFQTWAAQTRTVVTGDFNGDGRTDIAAVGADGWQALPVALSNGNGSFRVVNESIPSFQTWAAQTRTVVTGDFNGDGRTDIAAVGADGWLALPVALSNGNGSFRVANEFIPYFQTWAAQTRTVVTGDFNGDGQTDIAAVGGEGWGTLPVALLDY</sequence>
<dbReference type="GO" id="GO:0006508">
    <property type="term" value="P:proteolysis"/>
    <property type="evidence" value="ECO:0007669"/>
    <property type="project" value="UniProtKB-KW"/>
</dbReference>
<dbReference type="EMBL" id="CP022098">
    <property type="protein sequence ID" value="ATB36146.1"/>
    <property type="molecule type" value="Genomic_DNA"/>
</dbReference>
<dbReference type="Gene3D" id="2.40.128.340">
    <property type="match status" value="4"/>
</dbReference>
<evidence type="ECO:0000313" key="9">
    <source>
        <dbReference type="EMBL" id="ATB36146.1"/>
    </source>
</evidence>
<keyword evidence="4 7" id="KW-0378">Hydrolase</keyword>
<accession>A0A250IZ08</accession>
<dbReference type="InterPro" id="IPR028994">
    <property type="entry name" value="Integrin_alpha_N"/>
</dbReference>
<dbReference type="SUPFAM" id="SSF55486">
    <property type="entry name" value="Metalloproteases ('zincins'), catalytic domain"/>
    <property type="match status" value="1"/>
</dbReference>
<feature type="active site" evidence="7">
    <location>
        <position position="207"/>
    </location>
</feature>
<dbReference type="Gene3D" id="3.40.390.10">
    <property type="entry name" value="Collagenase (Catalytic Domain)"/>
    <property type="match status" value="1"/>
</dbReference>
<dbReference type="PROSITE" id="PS51864">
    <property type="entry name" value="ASTACIN"/>
    <property type="match status" value="1"/>
</dbReference>
<comment type="caution">
    <text evidence="7">Lacks conserved residue(s) required for the propagation of feature annotation.</text>
</comment>
<keyword evidence="3" id="KW-0732">Signal</keyword>
<organism evidence="9 10">
    <name type="scientific">Cystobacter fuscus</name>
    <dbReference type="NCBI Taxonomy" id="43"/>
    <lineage>
        <taxon>Bacteria</taxon>
        <taxon>Pseudomonadati</taxon>
        <taxon>Myxococcota</taxon>
        <taxon>Myxococcia</taxon>
        <taxon>Myxococcales</taxon>
        <taxon>Cystobacterineae</taxon>
        <taxon>Archangiaceae</taxon>
        <taxon>Cystobacter</taxon>
    </lineage>
</organism>
<dbReference type="RefSeq" id="WP_157758309.1">
    <property type="nucleotide sequence ID" value="NZ_CP022098.1"/>
</dbReference>
<dbReference type="InterPro" id="IPR034035">
    <property type="entry name" value="Astacin-like_dom"/>
</dbReference>
<keyword evidence="1 7" id="KW-0645">Protease</keyword>
<evidence type="ECO:0000256" key="2">
    <source>
        <dbReference type="ARBA" id="ARBA00022723"/>
    </source>
</evidence>
<evidence type="ECO:0000256" key="6">
    <source>
        <dbReference type="ARBA" id="ARBA00023049"/>
    </source>
</evidence>
<evidence type="ECO:0000256" key="1">
    <source>
        <dbReference type="ARBA" id="ARBA00022670"/>
    </source>
</evidence>
<keyword evidence="2 7" id="KW-0479">Metal-binding</keyword>
<dbReference type="SMART" id="SM00235">
    <property type="entry name" value="ZnMc"/>
    <property type="match status" value="1"/>
</dbReference>
<dbReference type="InterPro" id="IPR006026">
    <property type="entry name" value="Peptidase_Metallo"/>
</dbReference>
<dbReference type="KEGG" id="cfus:CYFUS_001560"/>
<dbReference type="Proteomes" id="UP000217257">
    <property type="component" value="Chromosome"/>
</dbReference>
<dbReference type="AlphaFoldDB" id="A0A250IZ08"/>
<dbReference type="PANTHER" id="PTHR10127">
    <property type="entry name" value="DISCOIDIN, CUB, EGF, LAMININ , AND ZINC METALLOPROTEASE DOMAIN CONTAINING"/>
    <property type="match status" value="1"/>
</dbReference>
<name>A0A250IZ08_9BACT</name>
<keyword evidence="6 7" id="KW-0482">Metalloprotease</keyword>
<dbReference type="CDD" id="cd04280">
    <property type="entry name" value="ZnMc_astacin_like"/>
    <property type="match status" value="1"/>
</dbReference>